<feature type="region of interest" description="Disordered" evidence="5">
    <location>
        <begin position="982"/>
        <end position="1005"/>
    </location>
</feature>
<dbReference type="Pfam" id="PF10431">
    <property type="entry name" value="ClpB_D2-small"/>
    <property type="match status" value="1"/>
</dbReference>
<reference evidence="8 9" key="1">
    <citation type="journal article" date="2018" name="Sci. Rep.">
        <title>Genome sequence of the cauliflower mushroom Sparassis crispa (Hanabiratake) and its association with beneficial usage.</title>
        <authorList>
            <person name="Kiyama R."/>
            <person name="Furutani Y."/>
            <person name="Kawaguchi K."/>
            <person name="Nakanishi T."/>
        </authorList>
    </citation>
    <scope>NUCLEOTIDE SEQUENCE [LARGE SCALE GENOMIC DNA]</scope>
</reference>
<dbReference type="InterPro" id="IPR041546">
    <property type="entry name" value="ClpA/ClpB_AAA_lid"/>
</dbReference>
<dbReference type="InterPro" id="IPR036628">
    <property type="entry name" value="Clp_N_dom_sf"/>
</dbReference>
<dbReference type="GO" id="GO:0005524">
    <property type="term" value="F:ATP binding"/>
    <property type="evidence" value="ECO:0007669"/>
    <property type="project" value="UniProtKB-KW"/>
</dbReference>
<feature type="domain" description="Clp ATPase C-terminal" evidence="7">
    <location>
        <begin position="884"/>
        <end position="973"/>
    </location>
</feature>
<comment type="caution">
    <text evidence="8">The sequence shown here is derived from an EMBL/GenBank/DDBJ whole genome shotgun (WGS) entry which is preliminary data.</text>
</comment>
<dbReference type="Gene3D" id="1.10.1780.10">
    <property type="entry name" value="Clp, N-terminal domain"/>
    <property type="match status" value="1"/>
</dbReference>
<feature type="compositionally biased region" description="Low complexity" evidence="5">
    <location>
        <begin position="986"/>
        <end position="1005"/>
    </location>
</feature>
<accession>A0A401GPU4</accession>
<dbReference type="EMBL" id="BFAD01000006">
    <property type="protein sequence ID" value="GBE84222.1"/>
    <property type="molecule type" value="Genomic_DNA"/>
</dbReference>
<dbReference type="OrthoDB" id="3262188at2759"/>
<dbReference type="Gene3D" id="3.40.50.300">
    <property type="entry name" value="P-loop containing nucleotide triphosphate hydrolases"/>
    <property type="match status" value="3"/>
</dbReference>
<sequence length="1046" mass="116650">MDVRPNSPLSVASVSSGSDDVGGSDSERSAPLPKPKYPLNLELDELWENCRLFAGKARDINSRIHPLDLALVLLFDGLQDPDLDPRLIAAKTEHKSKVERPLFWTAISRARKFSPPESLDAHLQNHIYLKSDVEPSIHMSIGQAFWAKVQELDSPHFEPPSVNVDGNNVILEHCCEATRLVLDQAKTFADDSGDAFLAPHHLLLALFMQEDIKQILETDHHLDTKVLAAIVRDLRKENVSNHEEEPRFAFLNEFAIDVTKMMQDKLDKGEEIDPIVGRNYELRRLVSILSRLTKNNAVLLGDPGVGKTAIAEGLALRIIQGQVPESVVARVFSLDLGALLASTACKSAYEHILQRILDEIAQHEDRGINVILFIDELSQLTIGGYRGDGVGIDAATLMKPFLTAGKLRCVGCSTFEDFRMSIEKDGALARQFSYVYVCEPTVNETIKVLRGLKNGMEKFHGVIILDEAMEAAASIASQFFSHKRLPDSAIDLVDEACSYIKIGRNEKWERLGKLKRAQYVLQMNIHSWENEVDEASDKELEQAQQEMEDLERQIESFTTTTLKTRTRLTKLQELEDKIKDLEAKAFQLGQAGERAKKIETVQEIYKLESQRLEVGEDDEDSSSEDTPEQSTDSSENGPKLVLRRTVKEVASWHRPIQYAEPYDPVKRTGVLEIFRRLSKSVTGQYEAIDAALSAVRCMMGGLTDPSRPIASFLFGGPSGSGKTLLSKELTNCLLRSSGCLPGSFGKLVRINAADYAESHSLTRLIGTPACTGFDKGGQLTECVRRRPFSIVHIHDIENACPEFRLQIQTILDEGSLRDGSGKVVDFTNCIVIITTSIGQDTSGRAPPGEDEKQWERQHFLDAIHRYFPIEFLARLDDLVVFKRIDAEMMSSIVEARLEEIRKLLLGIKLRLEADDKVRLYLEMRGWSPISGARQLEKIIRSEILRPLSLLILENQVHDNWTVRLKHEGGRLIIEPGEPVAPIVDESSSSSNTGSSSPTTSYSELSVDSITAVGDTRDSSSTSVVESAYNNLPAPPPMLKLLPQRLF</sequence>
<gene>
    <name evidence="8" type="ORF">SCP_0602000</name>
</gene>
<evidence type="ECO:0000256" key="2">
    <source>
        <dbReference type="ARBA" id="ARBA00022741"/>
    </source>
</evidence>
<evidence type="ECO:0000256" key="4">
    <source>
        <dbReference type="SAM" id="Coils"/>
    </source>
</evidence>
<dbReference type="InterPro" id="IPR019489">
    <property type="entry name" value="Clp_ATPase_C"/>
</dbReference>
<evidence type="ECO:0000259" key="7">
    <source>
        <dbReference type="SMART" id="SM01086"/>
    </source>
</evidence>
<dbReference type="SMART" id="SM00382">
    <property type="entry name" value="AAA"/>
    <property type="match status" value="2"/>
</dbReference>
<dbReference type="GO" id="GO:0005829">
    <property type="term" value="C:cytosol"/>
    <property type="evidence" value="ECO:0007669"/>
    <property type="project" value="TreeGrafter"/>
</dbReference>
<evidence type="ECO:0000259" key="6">
    <source>
        <dbReference type="SMART" id="SM00382"/>
    </source>
</evidence>
<dbReference type="GO" id="GO:0042026">
    <property type="term" value="P:protein refolding"/>
    <property type="evidence" value="ECO:0007669"/>
    <property type="project" value="TreeGrafter"/>
</dbReference>
<feature type="compositionally biased region" description="Acidic residues" evidence="5">
    <location>
        <begin position="615"/>
        <end position="627"/>
    </location>
</feature>
<dbReference type="SMART" id="SM01086">
    <property type="entry name" value="ClpB_D2-small"/>
    <property type="match status" value="1"/>
</dbReference>
<keyword evidence="8" id="KW-0346">Stress response</keyword>
<dbReference type="GO" id="GO:0016887">
    <property type="term" value="F:ATP hydrolysis activity"/>
    <property type="evidence" value="ECO:0007669"/>
    <property type="project" value="InterPro"/>
</dbReference>
<dbReference type="GO" id="GO:0043335">
    <property type="term" value="P:protein unfolding"/>
    <property type="evidence" value="ECO:0007669"/>
    <property type="project" value="TreeGrafter"/>
</dbReference>
<dbReference type="InterPro" id="IPR003959">
    <property type="entry name" value="ATPase_AAA_core"/>
</dbReference>
<dbReference type="STRING" id="139825.A0A401GPU4"/>
<feature type="compositionally biased region" description="Low complexity" evidence="5">
    <location>
        <begin position="10"/>
        <end position="24"/>
    </location>
</feature>
<dbReference type="GO" id="GO:0051082">
    <property type="term" value="F:unfolded protein binding"/>
    <property type="evidence" value="ECO:0007669"/>
    <property type="project" value="TreeGrafter"/>
</dbReference>
<keyword evidence="1" id="KW-0677">Repeat</keyword>
<evidence type="ECO:0000313" key="8">
    <source>
        <dbReference type="EMBL" id="GBE84222.1"/>
    </source>
</evidence>
<evidence type="ECO:0000313" key="9">
    <source>
        <dbReference type="Proteomes" id="UP000287166"/>
    </source>
</evidence>
<keyword evidence="2" id="KW-0547">Nucleotide-binding</keyword>
<evidence type="ECO:0000256" key="1">
    <source>
        <dbReference type="ARBA" id="ARBA00022737"/>
    </source>
</evidence>
<dbReference type="PANTHER" id="PTHR11638:SF18">
    <property type="entry name" value="HEAT SHOCK PROTEIN 104"/>
    <property type="match status" value="1"/>
</dbReference>
<dbReference type="GO" id="GO:0070370">
    <property type="term" value="P:cellular heat acclimation"/>
    <property type="evidence" value="ECO:0007669"/>
    <property type="project" value="TreeGrafter"/>
</dbReference>
<feature type="region of interest" description="Disordered" evidence="5">
    <location>
        <begin position="1"/>
        <end position="35"/>
    </location>
</feature>
<dbReference type="Pfam" id="PF07724">
    <property type="entry name" value="AAA_2"/>
    <property type="match status" value="1"/>
</dbReference>
<feature type="coiled-coil region" evidence="4">
    <location>
        <begin position="533"/>
        <end position="591"/>
    </location>
</feature>
<dbReference type="RefSeq" id="XP_027615135.1">
    <property type="nucleotide sequence ID" value="XM_027759334.1"/>
</dbReference>
<dbReference type="Gene3D" id="1.10.8.60">
    <property type="match status" value="1"/>
</dbReference>
<feature type="domain" description="AAA+ ATPase" evidence="6">
    <location>
        <begin position="708"/>
        <end position="885"/>
    </location>
</feature>
<evidence type="ECO:0000256" key="3">
    <source>
        <dbReference type="ARBA" id="ARBA00022840"/>
    </source>
</evidence>
<dbReference type="GeneID" id="38781139"/>
<organism evidence="8 9">
    <name type="scientific">Sparassis crispa</name>
    <dbReference type="NCBI Taxonomy" id="139825"/>
    <lineage>
        <taxon>Eukaryota</taxon>
        <taxon>Fungi</taxon>
        <taxon>Dikarya</taxon>
        <taxon>Basidiomycota</taxon>
        <taxon>Agaricomycotina</taxon>
        <taxon>Agaricomycetes</taxon>
        <taxon>Polyporales</taxon>
        <taxon>Sparassidaceae</taxon>
        <taxon>Sparassis</taxon>
    </lineage>
</organism>
<feature type="region of interest" description="Disordered" evidence="5">
    <location>
        <begin position="609"/>
        <end position="640"/>
    </location>
</feature>
<dbReference type="Pfam" id="PF17871">
    <property type="entry name" value="AAA_lid_9"/>
    <property type="match status" value="1"/>
</dbReference>
<dbReference type="CDD" id="cd00009">
    <property type="entry name" value="AAA"/>
    <property type="match status" value="1"/>
</dbReference>
<dbReference type="CDD" id="cd19499">
    <property type="entry name" value="RecA-like_ClpB_Hsp104-like"/>
    <property type="match status" value="1"/>
</dbReference>
<feature type="domain" description="AAA+ ATPase" evidence="6">
    <location>
        <begin position="293"/>
        <end position="546"/>
    </location>
</feature>
<dbReference type="InParanoid" id="A0A401GPU4"/>
<protein>
    <submittedName>
        <fullName evidence="8">Heat shock protein</fullName>
    </submittedName>
</protein>
<dbReference type="GO" id="GO:0051087">
    <property type="term" value="F:protein-folding chaperone binding"/>
    <property type="evidence" value="ECO:0007669"/>
    <property type="project" value="TreeGrafter"/>
</dbReference>
<dbReference type="Proteomes" id="UP000287166">
    <property type="component" value="Unassembled WGS sequence"/>
</dbReference>
<keyword evidence="4" id="KW-0175">Coiled coil</keyword>
<dbReference type="InterPro" id="IPR050130">
    <property type="entry name" value="ClpA_ClpB"/>
</dbReference>
<dbReference type="PRINTS" id="PR00300">
    <property type="entry name" value="CLPPROTEASEA"/>
</dbReference>
<name>A0A401GPU4_9APHY</name>
<dbReference type="PANTHER" id="PTHR11638">
    <property type="entry name" value="ATP-DEPENDENT CLP PROTEASE"/>
    <property type="match status" value="1"/>
</dbReference>
<dbReference type="InterPro" id="IPR027417">
    <property type="entry name" value="P-loop_NTPase"/>
</dbReference>
<keyword evidence="3" id="KW-0067">ATP-binding</keyword>
<dbReference type="Pfam" id="PF00004">
    <property type="entry name" value="AAA"/>
    <property type="match status" value="1"/>
</dbReference>
<dbReference type="InterPro" id="IPR001270">
    <property type="entry name" value="ClpA/B"/>
</dbReference>
<dbReference type="AlphaFoldDB" id="A0A401GPU4"/>
<dbReference type="SUPFAM" id="SSF52540">
    <property type="entry name" value="P-loop containing nucleoside triphosphate hydrolases"/>
    <property type="match status" value="2"/>
</dbReference>
<evidence type="ECO:0000256" key="5">
    <source>
        <dbReference type="SAM" id="MobiDB-lite"/>
    </source>
</evidence>
<proteinExistence type="predicted"/>
<dbReference type="InterPro" id="IPR003593">
    <property type="entry name" value="AAA+_ATPase"/>
</dbReference>
<keyword evidence="9" id="KW-1185">Reference proteome</keyword>